<keyword evidence="1" id="KW-1133">Transmembrane helix</keyword>
<feature type="transmembrane region" description="Helical" evidence="1">
    <location>
        <begin position="6"/>
        <end position="22"/>
    </location>
</feature>
<keyword evidence="1" id="KW-0812">Transmembrane</keyword>
<sequence length="69" mass="8301">MSAFMLTTVGLSLINFLFRMLRKKYSRLSGLFGESLVARNILIYINAYIERFIEQLSIKYKYQKERFEH</sequence>
<proteinExistence type="predicted"/>
<dbReference type="Proteomes" id="UP001162131">
    <property type="component" value="Unassembled WGS sequence"/>
</dbReference>
<keyword evidence="3" id="KW-1185">Reference proteome</keyword>
<reference evidence="2" key="1">
    <citation type="submission" date="2021-09" db="EMBL/GenBank/DDBJ databases">
        <authorList>
            <consortium name="AG Swart"/>
            <person name="Singh M."/>
            <person name="Singh A."/>
            <person name="Seah K."/>
            <person name="Emmerich C."/>
        </authorList>
    </citation>
    <scope>NUCLEOTIDE SEQUENCE</scope>
    <source>
        <strain evidence="2">ATCC30299</strain>
    </source>
</reference>
<organism evidence="2 3">
    <name type="scientific">Blepharisma stoltei</name>
    <dbReference type="NCBI Taxonomy" id="1481888"/>
    <lineage>
        <taxon>Eukaryota</taxon>
        <taxon>Sar</taxon>
        <taxon>Alveolata</taxon>
        <taxon>Ciliophora</taxon>
        <taxon>Postciliodesmatophora</taxon>
        <taxon>Heterotrichea</taxon>
        <taxon>Heterotrichida</taxon>
        <taxon>Blepharismidae</taxon>
        <taxon>Blepharisma</taxon>
    </lineage>
</organism>
<comment type="caution">
    <text evidence="2">The sequence shown here is derived from an EMBL/GenBank/DDBJ whole genome shotgun (WGS) entry which is preliminary data.</text>
</comment>
<gene>
    <name evidence="2" type="ORF">BSTOLATCC_MIC42278</name>
</gene>
<accession>A0AAU9JN60</accession>
<dbReference type="AlphaFoldDB" id="A0AAU9JN60"/>
<evidence type="ECO:0000313" key="3">
    <source>
        <dbReference type="Proteomes" id="UP001162131"/>
    </source>
</evidence>
<evidence type="ECO:0000256" key="1">
    <source>
        <dbReference type="SAM" id="Phobius"/>
    </source>
</evidence>
<protein>
    <submittedName>
        <fullName evidence="2">Uncharacterized protein</fullName>
    </submittedName>
</protein>
<name>A0AAU9JN60_9CILI</name>
<keyword evidence="1" id="KW-0472">Membrane</keyword>
<evidence type="ECO:0000313" key="2">
    <source>
        <dbReference type="EMBL" id="CAG9327020.1"/>
    </source>
</evidence>
<dbReference type="EMBL" id="CAJZBQ010000041">
    <property type="protein sequence ID" value="CAG9327020.1"/>
    <property type="molecule type" value="Genomic_DNA"/>
</dbReference>